<dbReference type="Gene3D" id="1.20.120.450">
    <property type="entry name" value="dinb family like domain"/>
    <property type="match status" value="1"/>
</dbReference>
<accession>A0A1M6CUH7</accession>
<proteinExistence type="predicted"/>
<name>A0A1M6CUH7_9CLOT</name>
<dbReference type="AlphaFoldDB" id="A0A1M6CUH7"/>
<evidence type="ECO:0000313" key="1">
    <source>
        <dbReference type="EMBL" id="SHI64677.1"/>
    </source>
</evidence>
<organism evidence="1 2">
    <name type="scientific">Clostridium intestinale DSM 6191</name>
    <dbReference type="NCBI Taxonomy" id="1121320"/>
    <lineage>
        <taxon>Bacteria</taxon>
        <taxon>Bacillati</taxon>
        <taxon>Bacillota</taxon>
        <taxon>Clostridia</taxon>
        <taxon>Eubacteriales</taxon>
        <taxon>Clostridiaceae</taxon>
        <taxon>Clostridium</taxon>
    </lineage>
</organism>
<dbReference type="EMBL" id="FQXU01000017">
    <property type="protein sequence ID" value="SHI64677.1"/>
    <property type="molecule type" value="Genomic_DNA"/>
</dbReference>
<reference evidence="1 2" key="1">
    <citation type="submission" date="2016-11" db="EMBL/GenBank/DDBJ databases">
        <authorList>
            <person name="Jaros S."/>
            <person name="Januszkiewicz K."/>
            <person name="Wedrychowicz H."/>
        </authorList>
    </citation>
    <scope>NUCLEOTIDE SEQUENCE [LARGE SCALE GENOMIC DNA]</scope>
    <source>
        <strain evidence="1 2">DSM 6191</strain>
    </source>
</reference>
<evidence type="ECO:0008006" key="3">
    <source>
        <dbReference type="Google" id="ProtNLM"/>
    </source>
</evidence>
<gene>
    <name evidence="1" type="ORF">SAMN02745941_04125</name>
</gene>
<sequence length="226" mass="26210">MDFKTWNKHLKELREIILKKDKVEESKALARMVHSMVHSSYVSETDEKTFEDELLEDLEDEIFRTSINEKGRTIAYGIWHSSRIEDITMNLLVAGDEQVFNSGNWKEKINTEIIDTGNALSSEEILEFSKNINIQELKNYRIAVGKKTRTIIGNLSNEDMKRKFDKEKLQRIIDEGAVLDVEASNWLIDFWGRKNVAGIILMPATRHNMVHINESLSAKRKSISKR</sequence>
<evidence type="ECO:0000313" key="2">
    <source>
        <dbReference type="Proteomes" id="UP000184241"/>
    </source>
</evidence>
<dbReference type="Proteomes" id="UP000184241">
    <property type="component" value="Unassembled WGS sequence"/>
</dbReference>
<protein>
    <recommendedName>
        <fullName evidence="3">DinB superfamily protein</fullName>
    </recommendedName>
</protein>
<dbReference type="InterPro" id="IPR034660">
    <property type="entry name" value="DinB/YfiT-like"/>
</dbReference>
<dbReference type="RefSeq" id="WP_073022455.1">
    <property type="nucleotide sequence ID" value="NZ_FQXU01000017.1"/>
</dbReference>